<protein>
    <recommendedName>
        <fullName evidence="2">MobA-like NTP transferase domain-containing protein</fullName>
    </recommendedName>
</protein>
<reference evidence="1" key="1">
    <citation type="submission" date="2018-05" db="EMBL/GenBank/DDBJ databases">
        <authorList>
            <person name="Lanie J.A."/>
            <person name="Ng W.-L."/>
            <person name="Kazmierczak K.M."/>
            <person name="Andrzejewski T.M."/>
            <person name="Davidsen T.M."/>
            <person name="Wayne K.J."/>
            <person name="Tettelin H."/>
            <person name="Glass J.I."/>
            <person name="Rusch D."/>
            <person name="Podicherti R."/>
            <person name="Tsui H.-C.T."/>
            <person name="Winkler M.E."/>
        </authorList>
    </citation>
    <scope>NUCLEOTIDE SEQUENCE</scope>
</reference>
<sequence>VISAILLAAGQSKRMDGENKLTKEIQGIPLIKLS</sequence>
<gene>
    <name evidence="1" type="ORF">METZ01_LOCUS285606</name>
</gene>
<proteinExistence type="predicted"/>
<dbReference type="EMBL" id="UINC01085320">
    <property type="protein sequence ID" value="SVC32752.1"/>
    <property type="molecule type" value="Genomic_DNA"/>
</dbReference>
<dbReference type="SUPFAM" id="SSF53448">
    <property type="entry name" value="Nucleotide-diphospho-sugar transferases"/>
    <property type="match status" value="1"/>
</dbReference>
<dbReference type="Gene3D" id="3.90.550.10">
    <property type="entry name" value="Spore Coat Polysaccharide Biosynthesis Protein SpsA, Chain A"/>
    <property type="match status" value="1"/>
</dbReference>
<dbReference type="InterPro" id="IPR029044">
    <property type="entry name" value="Nucleotide-diphossugar_trans"/>
</dbReference>
<evidence type="ECO:0008006" key="2">
    <source>
        <dbReference type="Google" id="ProtNLM"/>
    </source>
</evidence>
<dbReference type="AlphaFoldDB" id="A0A382LC76"/>
<evidence type="ECO:0000313" key="1">
    <source>
        <dbReference type="EMBL" id="SVC32752.1"/>
    </source>
</evidence>
<feature type="non-terminal residue" evidence="1">
    <location>
        <position position="1"/>
    </location>
</feature>
<name>A0A382LC76_9ZZZZ</name>
<organism evidence="1">
    <name type="scientific">marine metagenome</name>
    <dbReference type="NCBI Taxonomy" id="408172"/>
    <lineage>
        <taxon>unclassified sequences</taxon>
        <taxon>metagenomes</taxon>
        <taxon>ecological metagenomes</taxon>
    </lineage>
</organism>
<feature type="non-terminal residue" evidence="1">
    <location>
        <position position="34"/>
    </location>
</feature>
<accession>A0A382LC76</accession>